<evidence type="ECO:0008006" key="16">
    <source>
        <dbReference type="Google" id="ProtNLM"/>
    </source>
</evidence>
<dbReference type="GO" id="GO:0051028">
    <property type="term" value="P:mRNA transport"/>
    <property type="evidence" value="ECO:0007669"/>
    <property type="project" value="UniProtKB-KW"/>
</dbReference>
<dbReference type="AlphaFoldDB" id="A0A2G5F857"/>
<organism evidence="14 15">
    <name type="scientific">Aquilegia coerulea</name>
    <name type="common">Rocky mountain columbine</name>
    <dbReference type="NCBI Taxonomy" id="218851"/>
    <lineage>
        <taxon>Eukaryota</taxon>
        <taxon>Viridiplantae</taxon>
        <taxon>Streptophyta</taxon>
        <taxon>Embryophyta</taxon>
        <taxon>Tracheophyta</taxon>
        <taxon>Spermatophyta</taxon>
        <taxon>Magnoliopsida</taxon>
        <taxon>Ranunculales</taxon>
        <taxon>Ranunculaceae</taxon>
        <taxon>Thalictroideae</taxon>
        <taxon>Aquilegia</taxon>
    </lineage>
</organism>
<evidence type="ECO:0000256" key="12">
    <source>
        <dbReference type="ARBA" id="ARBA00023242"/>
    </source>
</evidence>
<keyword evidence="12" id="KW-0539">Nucleus</keyword>
<keyword evidence="7" id="KW-0653">Protein transport</keyword>
<comment type="subcellular location">
    <subcellularLocation>
        <location evidence="1">Nucleus membrane</location>
        <topology evidence="1">Multi-pass membrane protein</topology>
    </subcellularLocation>
    <subcellularLocation>
        <location evidence="2">Nucleus</location>
        <location evidence="2">Nuclear pore complex</location>
    </subcellularLocation>
</comment>
<evidence type="ECO:0000313" key="15">
    <source>
        <dbReference type="Proteomes" id="UP000230069"/>
    </source>
</evidence>
<proteinExistence type="inferred from homology"/>
<dbReference type="OrthoDB" id="67850at2759"/>
<dbReference type="InParanoid" id="A0A2G5F857"/>
<comment type="similarity">
    <text evidence="3">Belongs to the NDC1 family.</text>
</comment>
<evidence type="ECO:0000256" key="2">
    <source>
        <dbReference type="ARBA" id="ARBA00004567"/>
    </source>
</evidence>
<evidence type="ECO:0000256" key="13">
    <source>
        <dbReference type="SAM" id="Phobius"/>
    </source>
</evidence>
<protein>
    <recommendedName>
        <fullName evidence="16">Nucleoporin protein Ndc1-Nup</fullName>
    </recommendedName>
</protein>
<evidence type="ECO:0000256" key="10">
    <source>
        <dbReference type="ARBA" id="ARBA00023132"/>
    </source>
</evidence>
<dbReference type="Pfam" id="PF09531">
    <property type="entry name" value="Ndc1_Nup"/>
    <property type="match status" value="1"/>
</dbReference>
<dbReference type="FunCoup" id="A0A2G5F857">
    <property type="interactions" value="1102"/>
</dbReference>
<name>A0A2G5F857_AQUCA</name>
<evidence type="ECO:0000256" key="9">
    <source>
        <dbReference type="ARBA" id="ARBA00023010"/>
    </source>
</evidence>
<keyword evidence="5 13" id="KW-0812">Transmembrane</keyword>
<dbReference type="GO" id="GO:0006999">
    <property type="term" value="P:nuclear pore organization"/>
    <property type="evidence" value="ECO:0007669"/>
    <property type="project" value="TreeGrafter"/>
</dbReference>
<feature type="transmembrane region" description="Helical" evidence="13">
    <location>
        <begin position="120"/>
        <end position="140"/>
    </location>
</feature>
<feature type="transmembrane region" description="Helical" evidence="13">
    <location>
        <begin position="233"/>
        <end position="254"/>
    </location>
</feature>
<dbReference type="STRING" id="218851.A0A2G5F857"/>
<evidence type="ECO:0000256" key="11">
    <source>
        <dbReference type="ARBA" id="ARBA00023136"/>
    </source>
</evidence>
<evidence type="ECO:0000256" key="8">
    <source>
        <dbReference type="ARBA" id="ARBA00022989"/>
    </source>
</evidence>
<dbReference type="EMBL" id="KZ305019">
    <property type="protein sequence ID" value="PIA64097.1"/>
    <property type="molecule type" value="Genomic_DNA"/>
</dbReference>
<keyword evidence="11 13" id="KW-0472">Membrane</keyword>
<evidence type="ECO:0000256" key="6">
    <source>
        <dbReference type="ARBA" id="ARBA00022816"/>
    </source>
</evidence>
<reference evidence="14 15" key="1">
    <citation type="submission" date="2017-09" db="EMBL/GenBank/DDBJ databases">
        <title>WGS assembly of Aquilegia coerulea Goldsmith.</title>
        <authorList>
            <person name="Hodges S."/>
            <person name="Kramer E."/>
            <person name="Nordborg M."/>
            <person name="Tomkins J."/>
            <person name="Borevitz J."/>
            <person name="Derieg N."/>
            <person name="Yan J."/>
            <person name="Mihaltcheva S."/>
            <person name="Hayes R.D."/>
            <person name="Rokhsar D."/>
        </authorList>
    </citation>
    <scope>NUCLEOTIDE SEQUENCE [LARGE SCALE GENOMIC DNA]</scope>
    <source>
        <strain evidence="15">cv. Goldsmith</strain>
    </source>
</reference>
<dbReference type="PANTHER" id="PTHR13269:SF6">
    <property type="entry name" value="NUCLEOPORIN NDC1"/>
    <property type="match status" value="1"/>
</dbReference>
<evidence type="ECO:0000256" key="7">
    <source>
        <dbReference type="ARBA" id="ARBA00022927"/>
    </source>
</evidence>
<dbReference type="GO" id="GO:0015031">
    <property type="term" value="P:protein transport"/>
    <property type="evidence" value="ECO:0007669"/>
    <property type="project" value="UniProtKB-KW"/>
</dbReference>
<dbReference type="GO" id="GO:0070762">
    <property type="term" value="C:nuclear pore transmembrane ring"/>
    <property type="evidence" value="ECO:0007669"/>
    <property type="project" value="TreeGrafter"/>
</dbReference>
<evidence type="ECO:0000256" key="3">
    <source>
        <dbReference type="ARBA" id="ARBA00005760"/>
    </source>
</evidence>
<evidence type="ECO:0000313" key="14">
    <source>
        <dbReference type="EMBL" id="PIA64097.1"/>
    </source>
</evidence>
<keyword evidence="8 13" id="KW-1133">Transmembrane helix</keyword>
<dbReference type="GO" id="GO:0031965">
    <property type="term" value="C:nuclear membrane"/>
    <property type="evidence" value="ECO:0007669"/>
    <property type="project" value="UniProtKB-SubCell"/>
</dbReference>
<keyword evidence="4" id="KW-0813">Transport</keyword>
<evidence type="ECO:0000256" key="1">
    <source>
        <dbReference type="ARBA" id="ARBA00004232"/>
    </source>
</evidence>
<dbReference type="Proteomes" id="UP000230069">
    <property type="component" value="Unassembled WGS sequence"/>
</dbReference>
<dbReference type="GO" id="GO:0030674">
    <property type="term" value="F:protein-macromolecule adaptor activity"/>
    <property type="evidence" value="ECO:0007669"/>
    <property type="project" value="TreeGrafter"/>
</dbReference>
<feature type="transmembrane region" description="Helical" evidence="13">
    <location>
        <begin position="201"/>
        <end position="221"/>
    </location>
</feature>
<keyword evidence="15" id="KW-1185">Reference proteome</keyword>
<feature type="transmembrane region" description="Helical" evidence="13">
    <location>
        <begin position="40"/>
        <end position="66"/>
    </location>
</feature>
<gene>
    <name evidence="14" type="ORF">AQUCO_00201411v1</name>
</gene>
<keyword evidence="6" id="KW-0509">mRNA transport</keyword>
<feature type="transmembrane region" description="Helical" evidence="13">
    <location>
        <begin position="16"/>
        <end position="34"/>
    </location>
</feature>
<accession>A0A2G5F857</accession>
<sequence>MSSTSSSSSEIIKNRFLGFLIWQLIYPTIIYFIYKTLLSLFTYHFFSFSLFTPFFFLIFHSSILLFSYSLSTISSPQVIPSASFTEISSSIVRFLINSVIGSRTPNVSTPSFRNGVRNSLGFVLFVISSAISGLIAVVSLCRNSDLFDGFELIGLGFRGFVFGLIYGVHYVYLKRWVLSFPIIQRPRFFSFKMGLPSSARIALKLSSLSFFCSALVVVFLPDKYKSKGTIWKFIVEQVIFYIGSIAVSLCWELSHLLHEVLHTKRCIFAPPIGSAAAETNPSEPLLAALEESTPKSLLQYLAYLDLCMTCENNVDTWRRAAFFEETGETYRRVVSVCLRPLEQMTSKLCEGFEGSPTEKTDRFSRQLRSPTDMVNELKLDESFNEFQLCEWSARAVSALTARSHKDDRFGVAQLSGCNASVMSTFLSCLLAVEACMGKKTHLQAPQLMGPTSIKWATLNTGKRDGATASVGKRRGGPLHGKAYAMADVLRTSIYMIVSVFHNEMMGSTKAGNLEKDWIVGTKPLYGTCDVLVQKLSLFLDFRAS</sequence>
<keyword evidence="9" id="KW-0811">Translocation</keyword>
<evidence type="ECO:0000256" key="5">
    <source>
        <dbReference type="ARBA" id="ARBA00022692"/>
    </source>
</evidence>
<dbReference type="InterPro" id="IPR019049">
    <property type="entry name" value="Nucleoporin_prot_Ndc1/Nup"/>
</dbReference>
<keyword evidence="10" id="KW-0906">Nuclear pore complex</keyword>
<evidence type="ECO:0000256" key="4">
    <source>
        <dbReference type="ARBA" id="ARBA00022448"/>
    </source>
</evidence>
<feature type="transmembrane region" description="Helical" evidence="13">
    <location>
        <begin position="152"/>
        <end position="172"/>
    </location>
</feature>
<dbReference type="PANTHER" id="PTHR13269">
    <property type="entry name" value="NUCLEOPORIN NDC1"/>
    <property type="match status" value="1"/>
</dbReference>